<dbReference type="Pfam" id="PF01890">
    <property type="entry name" value="CbiG_C"/>
    <property type="match status" value="1"/>
</dbReference>
<dbReference type="InterPro" id="IPR003043">
    <property type="entry name" value="Uropor_MeTrfase_CS"/>
</dbReference>
<evidence type="ECO:0000259" key="9">
    <source>
        <dbReference type="Pfam" id="PF01890"/>
    </source>
</evidence>
<dbReference type="InterPro" id="IPR002750">
    <property type="entry name" value="CobE/GbiG_C"/>
</dbReference>
<dbReference type="InterPro" id="IPR014776">
    <property type="entry name" value="4pyrrole_Mease_sub2"/>
</dbReference>
<dbReference type="Proteomes" id="UP000176204">
    <property type="component" value="Chromosome I"/>
</dbReference>
<evidence type="ECO:0000259" key="8">
    <source>
        <dbReference type="Pfam" id="PF00590"/>
    </source>
</evidence>
<evidence type="ECO:0000259" key="10">
    <source>
        <dbReference type="Pfam" id="PF11760"/>
    </source>
</evidence>
<dbReference type="SUPFAM" id="SSF53790">
    <property type="entry name" value="Tetrapyrrole methylase"/>
    <property type="match status" value="2"/>
</dbReference>
<dbReference type="GO" id="GO:0009236">
    <property type="term" value="P:cobalamin biosynthetic process"/>
    <property type="evidence" value="ECO:0007669"/>
    <property type="project" value="UniProtKB-UniPathway"/>
</dbReference>
<keyword evidence="5 7" id="KW-0808">Transferase</keyword>
<dbReference type="PATRIC" id="fig|1679444.3.peg.2757"/>
<dbReference type="Gene3D" id="3.30.420.180">
    <property type="entry name" value="CobE/GbiG C-terminal domain"/>
    <property type="match status" value="1"/>
</dbReference>
<dbReference type="InterPro" id="IPR006363">
    <property type="entry name" value="Cbl_synth_CobJ/CibH_dom"/>
</dbReference>
<gene>
    <name evidence="11" type="ORF">PYTT_2514</name>
</gene>
<dbReference type="InterPro" id="IPR036518">
    <property type="entry name" value="CobE/GbiG_C_sf"/>
</dbReference>
<dbReference type="EMBL" id="LT629973">
    <property type="protein sequence ID" value="SEI00780.1"/>
    <property type="molecule type" value="Genomic_DNA"/>
</dbReference>
<name>A0A1C7PCI3_9BACT</name>
<dbReference type="CDD" id="cd11641">
    <property type="entry name" value="Precorrin-4_C11-MT"/>
    <property type="match status" value="1"/>
</dbReference>
<protein>
    <submittedName>
        <fullName evidence="11">Tetrapyrrole methylase</fullName>
    </submittedName>
</protein>
<evidence type="ECO:0000256" key="4">
    <source>
        <dbReference type="ARBA" id="ARBA00022603"/>
    </source>
</evidence>
<keyword evidence="3" id="KW-0169">Cobalamin biosynthesis</keyword>
<dbReference type="SUPFAM" id="SSF159664">
    <property type="entry name" value="CobE/GbiG C-terminal domain-like"/>
    <property type="match status" value="1"/>
</dbReference>
<feature type="domain" description="Tetrapyrrole methylase" evidence="8">
    <location>
        <begin position="8"/>
        <end position="212"/>
    </location>
</feature>
<comment type="pathway">
    <text evidence="1">Cofactor biosynthesis; adenosylcobalamin biosynthesis.</text>
</comment>
<dbReference type="InterPro" id="IPR006362">
    <property type="entry name" value="Cbl_synth_CobM/CibF"/>
</dbReference>
<dbReference type="Pfam" id="PF11760">
    <property type="entry name" value="CbiG_N"/>
    <property type="match status" value="1"/>
</dbReference>
<dbReference type="InterPro" id="IPR014777">
    <property type="entry name" value="4pyrrole_Mease_sub1"/>
</dbReference>
<reference evidence="12" key="1">
    <citation type="submission" date="2016-09" db="EMBL/GenBank/DDBJ databases">
        <authorList>
            <person name="Koehorst J."/>
        </authorList>
    </citation>
    <scope>NUCLEOTIDE SEQUENCE [LARGE SCALE GENOMIC DNA]</scope>
</reference>
<dbReference type="GO" id="GO:0032259">
    <property type="term" value="P:methylation"/>
    <property type="evidence" value="ECO:0007669"/>
    <property type="project" value="UniProtKB-KW"/>
</dbReference>
<organism evidence="11 12">
    <name type="scientific">Akkermansia glycaniphila</name>
    <dbReference type="NCBI Taxonomy" id="1679444"/>
    <lineage>
        <taxon>Bacteria</taxon>
        <taxon>Pseudomonadati</taxon>
        <taxon>Verrucomicrobiota</taxon>
        <taxon>Verrucomicrobiia</taxon>
        <taxon>Verrucomicrobiales</taxon>
        <taxon>Akkermansiaceae</taxon>
        <taxon>Akkermansia</taxon>
    </lineage>
</organism>
<sequence length="865" mass="91525">MTTPPPIVHFIGAGPGASDLITERGGDLLRRADLVVYAGSLVNPDHLTRCPSGCTLLDSAKMDLGEQVDAMSEAALNGKLVVRLHTGDPSMYGAIAEQIEGLAERGITPVIVPGVSSVFAAAAALKAELTYPGVSQSLILTRTPGRTPMPSGESVEAFARTGATLAFYLSMGNASDLMEQLRQTGLPDDTPAAIVYRASWPEERILRGTIATMGRQAEESGIGRQALILVGKALDAHGNRSKLYDRSFSHGYRNNLPGEQYAGNCAIYAFTEKGLARAAELAAALDHADIFTTRPAGAHFGASVVASEELDSRLEHNWRRYTAHIFIGATGIAVRKIAPLLRDKTTDPAVVSCTESGSHLISLVSGHLGGANRLCRRLARITGGQAVVSTATDSRGIPSFDETAAQHRARILNPDAVKELNAALLDGSPILLSAPAAIAALWENAPNVRTGAPATRQPGEHLVVWGSRLDPASIPPRTLLIDEAAFVLGIGCKKDTPASTLCAALRDLLQRHGLAPQQIASIATCDLKADEPAILALAEEHGLPLSVFERDRLAAIDTPTPSSTVQEKIGIPSVAEAAAILASGGHVAVPKTKYEGITLSLASIPHGSRAPAPACGRITVVGLGSGSPAHITPEVSDAIRRCDIVAGYTKYLDFIRDEIAGKPLIQNGMLGEVARCRDALAAAAEGKEVCMVCSGDPGVLAMAGLLYELRDNEPPFAEVVIRVLPGITAASLAAARLGAPLQNGYHLISLSDLLVPTEEVRRNLTHTVHTALPAVLYNPAGRKRRHLMEEAVARFTEARGAETLCAIVRHAGRPQESAWIGTLAEFPCDRVDMSSLILIGGPRTRRSGDTLYEARGYQEKYLEKE</sequence>
<feature type="domain" description="Tetrapyrrole methylase" evidence="8">
    <location>
        <begin position="617"/>
        <end position="826"/>
    </location>
</feature>
<dbReference type="KEGG" id="agl:PYTT_2514"/>
<evidence type="ECO:0000256" key="7">
    <source>
        <dbReference type="RuleBase" id="RU003960"/>
    </source>
</evidence>
<accession>A0A1C7PCI3</accession>
<dbReference type="NCBIfam" id="TIGR01465">
    <property type="entry name" value="cobM_cbiF"/>
    <property type="match status" value="1"/>
</dbReference>
<dbReference type="PANTHER" id="PTHR47036">
    <property type="entry name" value="COBALT-FACTOR III C(17)-METHYLTRANSFERASE-RELATED"/>
    <property type="match status" value="1"/>
</dbReference>
<dbReference type="Gene3D" id="3.40.1010.10">
    <property type="entry name" value="Cobalt-precorrin-4 Transmethylase, Domain 1"/>
    <property type="match status" value="2"/>
</dbReference>
<dbReference type="CDD" id="cd11646">
    <property type="entry name" value="Precorrin_3B_C17_MT"/>
    <property type="match status" value="1"/>
</dbReference>
<dbReference type="InterPro" id="IPR051810">
    <property type="entry name" value="Precorrin_MeTrfase"/>
</dbReference>
<evidence type="ECO:0000313" key="11">
    <source>
        <dbReference type="EMBL" id="SEI00780.1"/>
    </source>
</evidence>
<keyword evidence="12" id="KW-1185">Reference proteome</keyword>
<dbReference type="STRING" id="1679444.PYTT_2514"/>
<dbReference type="OrthoDB" id="9815856at2"/>
<feature type="domain" description="CobE/GbiG C-terminal" evidence="9">
    <location>
        <begin position="487"/>
        <end position="602"/>
    </location>
</feature>
<dbReference type="Pfam" id="PF00590">
    <property type="entry name" value="TP_methylase"/>
    <property type="match status" value="2"/>
</dbReference>
<evidence type="ECO:0000256" key="5">
    <source>
        <dbReference type="ARBA" id="ARBA00022679"/>
    </source>
</evidence>
<dbReference type="SUPFAM" id="SSF159672">
    <property type="entry name" value="CbiG N-terminal domain-like"/>
    <property type="match status" value="1"/>
</dbReference>
<keyword evidence="4 7" id="KW-0489">Methyltransferase</keyword>
<dbReference type="PROSITE" id="PS00840">
    <property type="entry name" value="SUMT_2"/>
    <property type="match status" value="1"/>
</dbReference>
<dbReference type="GO" id="GO:0046026">
    <property type="term" value="F:precorrin-4 C11-methyltransferase activity"/>
    <property type="evidence" value="ECO:0007669"/>
    <property type="project" value="InterPro"/>
</dbReference>
<dbReference type="Gene3D" id="3.30.950.10">
    <property type="entry name" value="Methyltransferase, Cobalt-precorrin-4 Transmethylase, Domain 2"/>
    <property type="match status" value="2"/>
</dbReference>
<dbReference type="Gene3D" id="3.40.50.11220">
    <property type="match status" value="1"/>
</dbReference>
<dbReference type="InterPro" id="IPR021744">
    <property type="entry name" value="CbiG_N"/>
</dbReference>
<dbReference type="AlphaFoldDB" id="A0A1C7PCI3"/>
<dbReference type="RefSeq" id="WP_067775085.1">
    <property type="nucleotide sequence ID" value="NZ_LIGX01000020.1"/>
</dbReference>
<dbReference type="InterPro" id="IPR035996">
    <property type="entry name" value="4pyrrol_Methylase_sf"/>
</dbReference>
<dbReference type="InterPro" id="IPR000878">
    <property type="entry name" value="4pyrrol_Mease"/>
</dbReference>
<dbReference type="InterPro" id="IPR038029">
    <property type="entry name" value="GbiG_N_sf"/>
</dbReference>
<keyword evidence="6" id="KW-0949">S-adenosyl-L-methionine</keyword>
<evidence type="ECO:0000256" key="6">
    <source>
        <dbReference type="ARBA" id="ARBA00022691"/>
    </source>
</evidence>
<evidence type="ECO:0000313" key="12">
    <source>
        <dbReference type="Proteomes" id="UP000176204"/>
    </source>
</evidence>
<evidence type="ECO:0000256" key="1">
    <source>
        <dbReference type="ARBA" id="ARBA00004953"/>
    </source>
</evidence>
<dbReference type="UniPathway" id="UPA00148"/>
<comment type="similarity">
    <text evidence="2 7">Belongs to the precorrin methyltransferase family.</text>
</comment>
<evidence type="ECO:0000256" key="2">
    <source>
        <dbReference type="ARBA" id="ARBA00005879"/>
    </source>
</evidence>
<proteinExistence type="inferred from homology"/>
<evidence type="ECO:0000256" key="3">
    <source>
        <dbReference type="ARBA" id="ARBA00022573"/>
    </source>
</evidence>
<feature type="domain" description="Cobalamin synthesis G N-terminal" evidence="10">
    <location>
        <begin position="314"/>
        <end position="393"/>
    </location>
</feature>
<dbReference type="PANTHER" id="PTHR47036:SF1">
    <property type="entry name" value="COBALT-FACTOR III C(17)-METHYLTRANSFERASE-RELATED"/>
    <property type="match status" value="1"/>
</dbReference>